<dbReference type="Gene3D" id="3.60.21.10">
    <property type="match status" value="1"/>
</dbReference>
<protein>
    <submittedName>
        <fullName evidence="2">Metallophosphoesterase</fullName>
    </submittedName>
</protein>
<dbReference type="GO" id="GO:0016020">
    <property type="term" value="C:membrane"/>
    <property type="evidence" value="ECO:0007669"/>
    <property type="project" value="GOC"/>
</dbReference>
<dbReference type="InterPro" id="IPR051158">
    <property type="entry name" value="Metallophosphoesterase_sf"/>
</dbReference>
<dbReference type="SUPFAM" id="SSF56300">
    <property type="entry name" value="Metallo-dependent phosphatases"/>
    <property type="match status" value="1"/>
</dbReference>
<accession>A0A942Z4W2</accession>
<dbReference type="GO" id="GO:0009245">
    <property type="term" value="P:lipid A biosynthetic process"/>
    <property type="evidence" value="ECO:0007669"/>
    <property type="project" value="TreeGrafter"/>
</dbReference>
<dbReference type="EMBL" id="JAGYPN010000001">
    <property type="protein sequence ID" value="MBS4222226.1"/>
    <property type="molecule type" value="Genomic_DNA"/>
</dbReference>
<reference evidence="2 3" key="1">
    <citation type="submission" date="2021-05" db="EMBL/GenBank/DDBJ databases">
        <title>Novel Bacillus species.</title>
        <authorList>
            <person name="Liu G."/>
        </authorList>
    </citation>
    <scope>NUCLEOTIDE SEQUENCE [LARGE SCALE GENOMIC DNA]</scope>
    <source>
        <strain evidence="2 3">FJAT-49682</strain>
    </source>
</reference>
<dbReference type="InterPro" id="IPR004843">
    <property type="entry name" value="Calcineurin-like_PHP"/>
</dbReference>
<dbReference type="AlphaFoldDB" id="A0A942Z4W2"/>
<dbReference type="Pfam" id="PF00149">
    <property type="entry name" value="Metallophos"/>
    <property type="match status" value="1"/>
</dbReference>
<sequence length="259" mass="29326">MGLVIIAISVFLILFVFYMLNNAFQDNVKEETFEFNIFPNNIREFTIFFISDIHRRKINSSIIDHIKGKVDAVIIGGDLTEKGVPYSRVTKNLKKLKDVAPVFFVWGNNDYEVNNNQLSRTLKNCQVIELKNEVYYIEKNEQKLAFIGVDDLTQELPPLEDILKQEGRNVFRILISHNPDIIHMLPEEHGISLILSGHTHGGQIRVFGFGPYRKGGIRNIKGLTLLVSNGYGTTALPLRLGADAETHLITIKNGKGYQA</sequence>
<feature type="domain" description="Calcineurin-like phosphoesterase" evidence="1">
    <location>
        <begin position="46"/>
        <end position="201"/>
    </location>
</feature>
<dbReference type="PANTHER" id="PTHR31302">
    <property type="entry name" value="TRANSMEMBRANE PROTEIN WITH METALLOPHOSPHOESTERASE DOMAIN-RELATED"/>
    <property type="match status" value="1"/>
</dbReference>
<dbReference type="GO" id="GO:0008758">
    <property type="term" value="F:UDP-2,3-diacylglucosamine hydrolase activity"/>
    <property type="evidence" value="ECO:0007669"/>
    <property type="project" value="TreeGrafter"/>
</dbReference>
<evidence type="ECO:0000313" key="3">
    <source>
        <dbReference type="Proteomes" id="UP000676456"/>
    </source>
</evidence>
<gene>
    <name evidence="2" type="ORF">KHA91_05575</name>
</gene>
<proteinExistence type="predicted"/>
<dbReference type="RefSeq" id="WP_213097184.1">
    <property type="nucleotide sequence ID" value="NZ_JAGYPH010000001.1"/>
</dbReference>
<dbReference type="InterPro" id="IPR029052">
    <property type="entry name" value="Metallo-depent_PP-like"/>
</dbReference>
<comment type="caution">
    <text evidence="2">The sequence shown here is derived from an EMBL/GenBank/DDBJ whole genome shotgun (WGS) entry which is preliminary data.</text>
</comment>
<dbReference type="PANTHER" id="PTHR31302:SF32">
    <property type="entry name" value="PHOSPHOESTERASE"/>
    <property type="match status" value="1"/>
</dbReference>
<dbReference type="Proteomes" id="UP000676456">
    <property type="component" value="Unassembled WGS sequence"/>
</dbReference>
<evidence type="ECO:0000259" key="1">
    <source>
        <dbReference type="Pfam" id="PF00149"/>
    </source>
</evidence>
<evidence type="ECO:0000313" key="2">
    <source>
        <dbReference type="EMBL" id="MBS4222226.1"/>
    </source>
</evidence>
<name>A0A942Z4W2_9BACI</name>
<organism evidence="2 3">
    <name type="scientific">Lederbergia citrea</name>
    <dbReference type="NCBI Taxonomy" id="2833581"/>
    <lineage>
        <taxon>Bacteria</taxon>
        <taxon>Bacillati</taxon>
        <taxon>Bacillota</taxon>
        <taxon>Bacilli</taxon>
        <taxon>Bacillales</taxon>
        <taxon>Bacillaceae</taxon>
        <taxon>Lederbergia</taxon>
    </lineage>
</organism>
<keyword evidence="3" id="KW-1185">Reference proteome</keyword>